<evidence type="ECO:0000256" key="5">
    <source>
        <dbReference type="ARBA" id="ARBA00032108"/>
    </source>
</evidence>
<dbReference type="Pfam" id="PF01832">
    <property type="entry name" value="Glucosaminidase"/>
    <property type="match status" value="1"/>
</dbReference>
<evidence type="ECO:0000256" key="1">
    <source>
        <dbReference type="ARBA" id="ARBA00010266"/>
    </source>
</evidence>
<feature type="compositionally biased region" description="Low complexity" evidence="6">
    <location>
        <begin position="404"/>
        <end position="421"/>
    </location>
</feature>
<dbReference type="Pfam" id="PF01476">
    <property type="entry name" value="LysM"/>
    <property type="match status" value="5"/>
</dbReference>
<feature type="domain" description="LysM" evidence="7">
    <location>
        <begin position="426"/>
        <end position="470"/>
    </location>
</feature>
<feature type="compositionally biased region" description="Polar residues" evidence="6">
    <location>
        <begin position="68"/>
        <end position="99"/>
    </location>
</feature>
<evidence type="ECO:0000256" key="4">
    <source>
        <dbReference type="ARBA" id="ARBA00022729"/>
    </source>
</evidence>
<dbReference type="InterPro" id="IPR022263">
    <property type="entry name" value="KxYKxGKxW"/>
</dbReference>
<dbReference type="AlphaFoldDB" id="A0A9D1QRI3"/>
<dbReference type="InterPro" id="IPR018392">
    <property type="entry name" value="LysM"/>
</dbReference>
<dbReference type="Proteomes" id="UP000886878">
    <property type="component" value="Unassembled WGS sequence"/>
</dbReference>
<dbReference type="PANTHER" id="PTHR33734">
    <property type="entry name" value="LYSM DOMAIN-CONTAINING GPI-ANCHORED PROTEIN 2"/>
    <property type="match status" value="1"/>
</dbReference>
<keyword evidence="3" id="KW-0081">Bacteriolytic enzyme</keyword>
<feature type="domain" description="LysM" evidence="7">
    <location>
        <begin position="615"/>
        <end position="659"/>
    </location>
</feature>
<organism evidence="8 9">
    <name type="scientific">Candidatus Limosilactobacillus merdipullorum</name>
    <dbReference type="NCBI Taxonomy" id="2838653"/>
    <lineage>
        <taxon>Bacteria</taxon>
        <taxon>Bacillati</taxon>
        <taxon>Bacillota</taxon>
        <taxon>Bacilli</taxon>
        <taxon>Lactobacillales</taxon>
        <taxon>Lactobacillaceae</taxon>
        <taxon>Limosilactobacillus</taxon>
    </lineage>
</organism>
<feature type="compositionally biased region" description="Low complexity" evidence="6">
    <location>
        <begin position="107"/>
        <end position="119"/>
    </location>
</feature>
<name>A0A9D1QRI3_9LACO</name>
<dbReference type="PROSITE" id="PS51782">
    <property type="entry name" value="LYSM"/>
    <property type="match status" value="5"/>
</dbReference>
<dbReference type="GO" id="GO:0008932">
    <property type="term" value="F:lytic endotransglycosylase activity"/>
    <property type="evidence" value="ECO:0007669"/>
    <property type="project" value="TreeGrafter"/>
</dbReference>
<feature type="domain" description="LysM" evidence="7">
    <location>
        <begin position="356"/>
        <end position="400"/>
    </location>
</feature>
<feature type="domain" description="LysM" evidence="7">
    <location>
        <begin position="490"/>
        <end position="534"/>
    </location>
</feature>
<dbReference type="GO" id="GO:0004040">
    <property type="term" value="F:amidase activity"/>
    <property type="evidence" value="ECO:0007669"/>
    <property type="project" value="InterPro"/>
</dbReference>
<reference evidence="8" key="2">
    <citation type="submission" date="2021-04" db="EMBL/GenBank/DDBJ databases">
        <authorList>
            <person name="Gilroy R."/>
        </authorList>
    </citation>
    <scope>NUCLEOTIDE SEQUENCE</scope>
    <source>
        <strain evidence="8">ChiHejej3B27-2180</strain>
    </source>
</reference>
<evidence type="ECO:0000313" key="9">
    <source>
        <dbReference type="Proteomes" id="UP000886878"/>
    </source>
</evidence>
<dbReference type="GO" id="GO:0031640">
    <property type="term" value="P:killing of cells of another organism"/>
    <property type="evidence" value="ECO:0007669"/>
    <property type="project" value="UniProtKB-KW"/>
</dbReference>
<dbReference type="CDD" id="cd00118">
    <property type="entry name" value="LysM"/>
    <property type="match status" value="5"/>
</dbReference>
<dbReference type="Gene3D" id="3.10.350.10">
    <property type="entry name" value="LysM domain"/>
    <property type="match status" value="5"/>
</dbReference>
<dbReference type="SMART" id="SM00257">
    <property type="entry name" value="LysM"/>
    <property type="match status" value="5"/>
</dbReference>
<feature type="region of interest" description="Disordered" evidence="6">
    <location>
        <begin position="38"/>
        <end position="124"/>
    </location>
</feature>
<dbReference type="SUPFAM" id="SSF54106">
    <property type="entry name" value="LysM domain"/>
    <property type="match status" value="5"/>
</dbReference>
<protein>
    <recommendedName>
        <fullName evidence="5">Peptidoglycan hydrolase</fullName>
    </recommendedName>
</protein>
<feature type="domain" description="LysM" evidence="7">
    <location>
        <begin position="555"/>
        <end position="599"/>
    </location>
</feature>
<dbReference type="Pfam" id="PF19258">
    <property type="entry name" value="KxYKxGKxW_sig"/>
    <property type="match status" value="1"/>
</dbReference>
<gene>
    <name evidence="8" type="ORF">H9876_04880</name>
</gene>
<keyword evidence="4" id="KW-0732">Signal</keyword>
<evidence type="ECO:0000256" key="6">
    <source>
        <dbReference type="SAM" id="MobiDB-lite"/>
    </source>
</evidence>
<evidence type="ECO:0000256" key="3">
    <source>
        <dbReference type="ARBA" id="ARBA00022638"/>
    </source>
</evidence>
<evidence type="ECO:0000313" key="8">
    <source>
        <dbReference type="EMBL" id="HIW70686.1"/>
    </source>
</evidence>
<keyword evidence="2" id="KW-0929">Antimicrobial</keyword>
<evidence type="ECO:0000259" key="7">
    <source>
        <dbReference type="PROSITE" id="PS51782"/>
    </source>
</evidence>
<proteinExistence type="inferred from homology"/>
<dbReference type="PANTHER" id="PTHR33734:SF22">
    <property type="entry name" value="MEMBRANE-BOUND LYTIC MUREIN TRANSGLYCOSYLASE D"/>
    <property type="match status" value="1"/>
</dbReference>
<dbReference type="NCBIfam" id="TIGR03715">
    <property type="entry name" value="KxYKxGKxW"/>
    <property type="match status" value="1"/>
</dbReference>
<comment type="caution">
    <text evidence="8">The sequence shown here is derived from an EMBL/GenBank/DDBJ whole genome shotgun (WGS) entry which is preliminary data.</text>
</comment>
<comment type="similarity">
    <text evidence="1">Belongs to the glycosyl hydrolase 73 family.</text>
</comment>
<dbReference type="InterPro" id="IPR036779">
    <property type="entry name" value="LysM_dom_sf"/>
</dbReference>
<dbReference type="Gene3D" id="1.10.530.10">
    <property type="match status" value="1"/>
</dbReference>
<dbReference type="GO" id="GO:0042742">
    <property type="term" value="P:defense response to bacterium"/>
    <property type="evidence" value="ECO:0007669"/>
    <property type="project" value="UniProtKB-KW"/>
</dbReference>
<dbReference type="SMART" id="SM00047">
    <property type="entry name" value="LYZ2"/>
    <property type="match status" value="1"/>
</dbReference>
<evidence type="ECO:0000256" key="2">
    <source>
        <dbReference type="ARBA" id="ARBA00022529"/>
    </source>
</evidence>
<dbReference type="EMBL" id="DXGK01000101">
    <property type="protein sequence ID" value="HIW70686.1"/>
    <property type="molecule type" value="Genomic_DNA"/>
</dbReference>
<accession>A0A9D1QRI3</accession>
<feature type="region of interest" description="Disordered" evidence="6">
    <location>
        <begin position="404"/>
        <end position="423"/>
    </location>
</feature>
<sequence>MKEPEYDSKLHFKMYKSGCKWVVAGVTALALLTAGGRTAHADTNNNDSSNDADASKAAANQDKDETALKSSVNNANDAQQQTATTDNKQEQSQTTTTDQHQAEKQADNTTAASQQTTTNDDQKNVTTVSFKPAAQQAPATAAQVADNKVTAAPRAEKAYVQVAATADQADLSSLHFSNNQRCQNFIQSVAPGAINGWKQYGVLPSVTVAQAILESGWGSSTLSTQAHNLFGIKGSYHGHYVNMPTREVYNGRSVYINDNFRAYANNSESVEDHGNFLYVNSRYHNLLGDRNYVSVANKLRQDGYATDPSYASLLIQLVQEYNLTQLDTVAFSGQQVIINKNTDGNNDNTYNQGGPQYYTVQSGDTLSGIASSFNTTVSSLASLNGLSNPNLIYVGQRLLLHSGSSNTNNNTNNNSSSNNNTATAGETYTVQAGDTLSGIAAQFGTSYQNLASINHLSNPNQIYVGQTLVIRGGAPVQPSTPSNNNNSGNGTYTVQAGDTLSGIAAKFGTSYENLASINGISNPNLIVVGQTLRVSGNGNVNNNTSRPSTNYGSNGTYTVQAGDTLSGIAAKYGTTYEAIASQNGINNPNEIYVGQTLRINGGSASYSGYSNVSRGGYTVQAGDTLSGIAAQYGLNWQSLAQKNGIAAPYVIYVGQRLSL</sequence>
<dbReference type="InterPro" id="IPR002901">
    <property type="entry name" value="MGlyc_endo_b_GlcNAc-like_dom"/>
</dbReference>
<reference evidence="8" key="1">
    <citation type="journal article" date="2021" name="PeerJ">
        <title>Extensive microbial diversity within the chicken gut microbiome revealed by metagenomics and culture.</title>
        <authorList>
            <person name="Gilroy R."/>
            <person name="Ravi A."/>
            <person name="Getino M."/>
            <person name="Pursley I."/>
            <person name="Horton D.L."/>
            <person name="Alikhan N.F."/>
            <person name="Baker D."/>
            <person name="Gharbi K."/>
            <person name="Hall N."/>
            <person name="Watson M."/>
            <person name="Adriaenssens E.M."/>
            <person name="Foster-Nyarko E."/>
            <person name="Jarju S."/>
            <person name="Secka A."/>
            <person name="Antonio M."/>
            <person name="Oren A."/>
            <person name="Chaudhuri R.R."/>
            <person name="La Ragione R."/>
            <person name="Hildebrand F."/>
            <person name="Pallen M.J."/>
        </authorList>
    </citation>
    <scope>NUCLEOTIDE SEQUENCE</scope>
    <source>
        <strain evidence="8">ChiHejej3B27-2180</strain>
    </source>
</reference>
<dbReference type="Gene3D" id="4.10.80.30">
    <property type="entry name" value="DNA polymerase, domain 6"/>
    <property type="match status" value="1"/>
</dbReference>
<feature type="compositionally biased region" description="Low complexity" evidence="6">
    <location>
        <begin position="38"/>
        <end position="60"/>
    </location>
</feature>